<evidence type="ECO:0000313" key="3">
    <source>
        <dbReference type="Proteomes" id="UP001251528"/>
    </source>
</evidence>
<keyword evidence="3" id="KW-1185">Reference proteome</keyword>
<dbReference type="Pfam" id="PF12796">
    <property type="entry name" value="Ank_2"/>
    <property type="match status" value="1"/>
</dbReference>
<evidence type="ECO:0000256" key="1">
    <source>
        <dbReference type="PROSITE-ProRule" id="PRU00023"/>
    </source>
</evidence>
<accession>A0AAJ0FPS1</accession>
<dbReference type="SMART" id="SM00248">
    <property type="entry name" value="ANK"/>
    <property type="match status" value="2"/>
</dbReference>
<dbReference type="InterPro" id="IPR002110">
    <property type="entry name" value="Ankyrin_rpt"/>
</dbReference>
<organism evidence="2 3">
    <name type="scientific">Conoideocrella luteorostrata</name>
    <dbReference type="NCBI Taxonomy" id="1105319"/>
    <lineage>
        <taxon>Eukaryota</taxon>
        <taxon>Fungi</taxon>
        <taxon>Dikarya</taxon>
        <taxon>Ascomycota</taxon>
        <taxon>Pezizomycotina</taxon>
        <taxon>Sordariomycetes</taxon>
        <taxon>Hypocreomycetidae</taxon>
        <taxon>Hypocreales</taxon>
        <taxon>Clavicipitaceae</taxon>
        <taxon>Conoideocrella</taxon>
    </lineage>
</organism>
<feature type="repeat" description="ANK" evidence="1">
    <location>
        <begin position="344"/>
        <end position="376"/>
    </location>
</feature>
<sequence>MADPFSLCHGVITIFGAAKDVCNSLIVLKHAPREIEELRSALGDPNAVLDRVVVFIQTVRLPDSPNELLQLALDEATRVAEPLHSCLGELASSDETSPFRRGFDRVVWSRKRGVIKDYVVRLVNVKVGRIFALQAEQIISSSRIGTKLASVAETCAVINSLKSRLDPAADAHPGDGLQTALVEAAPNSQHPNPLSFDFRNIGFLQRYFGLDQNINEATTSERCQCGCHLDNNWVSPTYLVSMFVRDPSQQSRRLQVSDQGSRLAGPADNGINVRTALDLVIANMLTCTVEHDSLIGLTELFKIPDGIESQRFSRVHEAVLGLRAESLTQAPDQDIAHLDEPDANRITPISWAAAMGNHEAISTLMDHLADVDAKTENVKTPLVLAIMKCHDLAARSLIKHGAHTTFKGMDGCITKSTGSQHASIFRT</sequence>
<evidence type="ECO:0000313" key="2">
    <source>
        <dbReference type="EMBL" id="KAK2592241.1"/>
    </source>
</evidence>
<dbReference type="SUPFAM" id="SSF48403">
    <property type="entry name" value="Ankyrin repeat"/>
    <property type="match status" value="1"/>
</dbReference>
<comment type="caution">
    <text evidence="2">The sequence shown here is derived from an EMBL/GenBank/DDBJ whole genome shotgun (WGS) entry which is preliminary data.</text>
</comment>
<evidence type="ECO:0008006" key="4">
    <source>
        <dbReference type="Google" id="ProtNLM"/>
    </source>
</evidence>
<dbReference type="Proteomes" id="UP001251528">
    <property type="component" value="Unassembled WGS sequence"/>
</dbReference>
<dbReference type="InterPro" id="IPR036770">
    <property type="entry name" value="Ankyrin_rpt-contain_sf"/>
</dbReference>
<protein>
    <recommendedName>
        <fullName evidence="4">Ankyrin repeat protein</fullName>
    </recommendedName>
</protein>
<name>A0AAJ0FPS1_9HYPO</name>
<gene>
    <name evidence="2" type="ORF">QQS21_010057</name>
</gene>
<dbReference type="PROSITE" id="PS50088">
    <property type="entry name" value="ANK_REPEAT"/>
    <property type="match status" value="1"/>
</dbReference>
<dbReference type="AlphaFoldDB" id="A0AAJ0FPS1"/>
<reference evidence="2" key="1">
    <citation type="submission" date="2023-06" db="EMBL/GenBank/DDBJ databases">
        <title>Conoideocrella luteorostrata (Hypocreales: Clavicipitaceae), a potential biocontrol fungus for elongate hemlock scale in United States Christmas tree production areas.</title>
        <authorList>
            <person name="Barrett H."/>
            <person name="Lovett B."/>
            <person name="Macias A.M."/>
            <person name="Stajich J.E."/>
            <person name="Kasson M.T."/>
        </authorList>
    </citation>
    <scope>NUCLEOTIDE SEQUENCE</scope>
    <source>
        <strain evidence="2">ARSEF 14590</strain>
    </source>
</reference>
<keyword evidence="1" id="KW-0040">ANK repeat</keyword>
<dbReference type="Gene3D" id="1.25.40.20">
    <property type="entry name" value="Ankyrin repeat-containing domain"/>
    <property type="match status" value="1"/>
</dbReference>
<proteinExistence type="predicted"/>
<dbReference type="EMBL" id="JASWJB010000278">
    <property type="protein sequence ID" value="KAK2592241.1"/>
    <property type="molecule type" value="Genomic_DNA"/>
</dbReference>